<feature type="compositionally biased region" description="Polar residues" evidence="1">
    <location>
        <begin position="45"/>
        <end position="69"/>
    </location>
</feature>
<reference evidence="3" key="2">
    <citation type="submission" date="2020-10" db="UniProtKB">
        <authorList>
            <consortium name="WormBaseParasite"/>
        </authorList>
    </citation>
    <scope>IDENTIFICATION</scope>
</reference>
<evidence type="ECO:0000313" key="2">
    <source>
        <dbReference type="Proteomes" id="UP000492821"/>
    </source>
</evidence>
<feature type="compositionally biased region" description="Polar residues" evidence="1">
    <location>
        <begin position="391"/>
        <end position="406"/>
    </location>
</feature>
<keyword evidence="2" id="KW-1185">Reference proteome</keyword>
<dbReference type="AlphaFoldDB" id="A0A7E4W7V5"/>
<dbReference type="Proteomes" id="UP000492821">
    <property type="component" value="Unassembled WGS sequence"/>
</dbReference>
<dbReference type="Pfam" id="PF15280">
    <property type="entry name" value="BORA_N"/>
    <property type="match status" value="1"/>
</dbReference>
<evidence type="ECO:0000256" key="1">
    <source>
        <dbReference type="SAM" id="MobiDB-lite"/>
    </source>
</evidence>
<sequence length="420" mass="45784">MLPSTQFHHVQISSKSASLGACGPDPVCFRSPESRNPFPEPIMDETTSTNGDTSRQSDPSAISTDQGFITGDSLTSADFDLSNAHPGSSTSNTNASSSNIAIKKDYSNTGYSPAVFKTPTNKVRVEARSSQIDWSIEHKSTLFPANIDESFYYDSPVNNDKSLQLRQEVDKFWRNSSQIAPSPMVMLPNHVKGPSFTPSPATPSLIMTRRTSMKMSMTSELRGTPVSRSKSIFLEVNERECQTDISIPTDVDFDFAAVVQQAMQRRRIASTPQKKTPEERILRVHSPDASIIHHSPRNLFGDDYSFEGGNDCFVAEIEDHTFSTSPVSIQQSKVSFRGDVGTEVVGELLSFDSFGLPPMSPIGESLSESFIPASPPPSAEQLASPSRAGSIYQSPPQATSSFSNSGMPEGHDHLETISED</sequence>
<accession>A0A7E4W7V5</accession>
<dbReference type="InterPro" id="IPR023252">
    <property type="entry name" value="Aurora_borealis_protein"/>
</dbReference>
<protein>
    <submittedName>
        <fullName evidence="3">Protein aurora borealis</fullName>
    </submittedName>
</protein>
<evidence type="ECO:0000313" key="3">
    <source>
        <dbReference type="WBParaSite" id="Pan_g7674.t1"/>
    </source>
</evidence>
<feature type="region of interest" description="Disordered" evidence="1">
    <location>
        <begin position="366"/>
        <end position="420"/>
    </location>
</feature>
<feature type="compositionally biased region" description="Basic and acidic residues" evidence="1">
    <location>
        <begin position="409"/>
        <end position="420"/>
    </location>
</feature>
<dbReference type="WBParaSite" id="Pan_g7674.t1">
    <property type="protein sequence ID" value="Pan_g7674.t1"/>
    <property type="gene ID" value="Pan_g7674"/>
</dbReference>
<organism evidence="2 3">
    <name type="scientific">Panagrellus redivivus</name>
    <name type="common">Microworm</name>
    <dbReference type="NCBI Taxonomy" id="6233"/>
    <lineage>
        <taxon>Eukaryota</taxon>
        <taxon>Metazoa</taxon>
        <taxon>Ecdysozoa</taxon>
        <taxon>Nematoda</taxon>
        <taxon>Chromadorea</taxon>
        <taxon>Rhabditida</taxon>
        <taxon>Tylenchina</taxon>
        <taxon>Panagrolaimomorpha</taxon>
        <taxon>Panagrolaimoidea</taxon>
        <taxon>Panagrolaimidae</taxon>
        <taxon>Panagrellus</taxon>
    </lineage>
</organism>
<reference evidence="2" key="1">
    <citation type="journal article" date="2013" name="Genetics">
        <title>The draft genome and transcriptome of Panagrellus redivivus are shaped by the harsh demands of a free-living lifestyle.</title>
        <authorList>
            <person name="Srinivasan J."/>
            <person name="Dillman A.R."/>
            <person name="Macchietto M.G."/>
            <person name="Heikkinen L."/>
            <person name="Lakso M."/>
            <person name="Fracchia K.M."/>
            <person name="Antoshechkin I."/>
            <person name="Mortazavi A."/>
            <person name="Wong G."/>
            <person name="Sternberg P.W."/>
        </authorList>
    </citation>
    <scope>NUCLEOTIDE SEQUENCE [LARGE SCALE GENOMIC DNA]</scope>
    <source>
        <strain evidence="2">MT8872</strain>
    </source>
</reference>
<feature type="region of interest" description="Disordered" evidence="1">
    <location>
        <begin position="1"/>
        <end position="20"/>
    </location>
</feature>
<name>A0A7E4W7V5_PANRE</name>
<proteinExistence type="predicted"/>
<feature type="region of interest" description="Disordered" evidence="1">
    <location>
        <begin position="30"/>
        <end position="69"/>
    </location>
</feature>
<feature type="compositionally biased region" description="Polar residues" evidence="1">
    <location>
        <begin position="1"/>
        <end position="17"/>
    </location>
</feature>